<comment type="similarity">
    <text evidence="1 2">Belongs to the UPF0251 family.</text>
</comment>
<gene>
    <name evidence="3" type="ORF">MTTB_02510</name>
</gene>
<dbReference type="EMBL" id="AP025698">
    <property type="protein sequence ID" value="BDH78872.1"/>
    <property type="molecule type" value="Genomic_DNA"/>
</dbReference>
<dbReference type="GeneID" id="71964760"/>
<evidence type="ECO:0000256" key="1">
    <source>
        <dbReference type="ARBA" id="ARBA00009350"/>
    </source>
</evidence>
<dbReference type="RefSeq" id="WP_248564734.1">
    <property type="nucleotide sequence ID" value="NZ_AP025698.1"/>
</dbReference>
<dbReference type="Pfam" id="PF02001">
    <property type="entry name" value="DUF134"/>
    <property type="match status" value="1"/>
</dbReference>
<dbReference type="PANTHER" id="PTHR37478">
    <property type="match status" value="1"/>
</dbReference>
<dbReference type="SUPFAM" id="SSF88659">
    <property type="entry name" value="Sigma3 and sigma4 domains of RNA polymerase sigma factors"/>
    <property type="match status" value="1"/>
</dbReference>
<protein>
    <recommendedName>
        <fullName evidence="2">UPF0251 protein MTTB_02510</fullName>
    </recommendedName>
</protein>
<dbReference type="PANTHER" id="PTHR37478:SF2">
    <property type="entry name" value="UPF0251 PROTEIN TK0562"/>
    <property type="match status" value="1"/>
</dbReference>
<name>A0ABN6PD81_9EURY</name>
<organism evidence="3 4">
    <name type="scientific">Methanothermobacter tenebrarum</name>
    <dbReference type="NCBI Taxonomy" id="680118"/>
    <lineage>
        <taxon>Archaea</taxon>
        <taxon>Methanobacteriati</taxon>
        <taxon>Methanobacteriota</taxon>
        <taxon>Methanomada group</taxon>
        <taxon>Methanobacteria</taxon>
        <taxon>Methanobacteriales</taxon>
        <taxon>Methanobacteriaceae</taxon>
        <taxon>Methanothermobacter</taxon>
    </lineage>
</organism>
<evidence type="ECO:0000313" key="4">
    <source>
        <dbReference type="Proteomes" id="UP000831817"/>
    </source>
</evidence>
<keyword evidence="4" id="KW-1185">Reference proteome</keyword>
<reference evidence="3 4" key="1">
    <citation type="submission" date="2022-04" db="EMBL/GenBank/DDBJ databases">
        <title>Complete genome of Methanothermobacter tenebrarum strain RMAS.</title>
        <authorList>
            <person name="Nakamura K."/>
            <person name="Oshima K."/>
            <person name="Hattori M."/>
            <person name="Kamagata Y."/>
            <person name="Takamizawa K."/>
        </authorList>
    </citation>
    <scope>NUCLEOTIDE SEQUENCE [LARGE SCALE GENOMIC DNA]</scope>
    <source>
        <strain evidence="3 4">RMAS</strain>
    </source>
</reference>
<dbReference type="Proteomes" id="UP000831817">
    <property type="component" value="Chromosome"/>
</dbReference>
<sequence length="188" mass="21287">MPRPRRHRRILIKPPIKCFKPDIESDGLIKVTLDEFEAIRLKDYHNIKQKKAAEIMGVSQPTFHRIIKSARSKIAEALVEGKTIILKGGDYITDRKRYKCLDCQFEWISPKKEYEKCPECGSENITMIGEDIIPGRITMQRGMGRGMRAGPPRACKCIECGYEMPKTPGVPCRSEKCPKCGGIMCAAD</sequence>
<dbReference type="InterPro" id="IPR013324">
    <property type="entry name" value="RNA_pol_sigma_r3/r4-like"/>
</dbReference>
<evidence type="ECO:0000313" key="3">
    <source>
        <dbReference type="EMBL" id="BDH78872.1"/>
    </source>
</evidence>
<dbReference type="InterPro" id="IPR002852">
    <property type="entry name" value="UPF0251"/>
</dbReference>
<evidence type="ECO:0000256" key="2">
    <source>
        <dbReference type="HAMAP-Rule" id="MF_00674"/>
    </source>
</evidence>
<accession>A0ABN6PD81</accession>
<proteinExistence type="inferred from homology"/>
<dbReference type="HAMAP" id="MF_00674">
    <property type="entry name" value="UPF0251"/>
    <property type="match status" value="1"/>
</dbReference>